<keyword evidence="2" id="KW-0813">Transport</keyword>
<evidence type="ECO:0000313" key="10">
    <source>
        <dbReference type="EMBL" id="MCX2975519.1"/>
    </source>
</evidence>
<sequence length="140" mass="14522">MDNFTPASALLGGLLIGLSTTLLLIANGRLAGISGIAFGLSSSGRNDTAWRWYFLTGLIAGAGAHVMYFGLPFEMPQRELPLLLIAGFVVGFGTRLGNGCTSGHGVCGIGRLSRRSLVATAVFLTTGVATVWFTTQLTGA</sequence>
<keyword evidence="3" id="KW-1003">Cell membrane</keyword>
<dbReference type="RefSeq" id="WP_279254157.1">
    <property type="nucleotide sequence ID" value="NZ_SHNP01000008.1"/>
</dbReference>
<comment type="caution">
    <text evidence="10">The sequence shown here is derived from an EMBL/GenBank/DDBJ whole genome shotgun (WGS) entry which is preliminary data.</text>
</comment>
<protein>
    <submittedName>
        <fullName evidence="10">YeeE/YedE family protein</fullName>
    </submittedName>
</protein>
<keyword evidence="6 9" id="KW-1133">Transmembrane helix</keyword>
<evidence type="ECO:0000256" key="2">
    <source>
        <dbReference type="ARBA" id="ARBA00022448"/>
    </source>
</evidence>
<feature type="transmembrane region" description="Helical" evidence="9">
    <location>
        <begin position="49"/>
        <end position="68"/>
    </location>
</feature>
<reference evidence="10" key="1">
    <citation type="submission" date="2019-02" db="EMBL/GenBank/DDBJ databases">
        <authorList>
            <person name="Li S.-H."/>
        </authorList>
    </citation>
    <scope>NUCLEOTIDE SEQUENCE</scope>
    <source>
        <strain evidence="10">IMCC8485</strain>
    </source>
</reference>
<evidence type="ECO:0000256" key="3">
    <source>
        <dbReference type="ARBA" id="ARBA00022475"/>
    </source>
</evidence>
<keyword evidence="7 9" id="KW-0472">Membrane</keyword>
<evidence type="ECO:0000256" key="8">
    <source>
        <dbReference type="ARBA" id="ARBA00035655"/>
    </source>
</evidence>
<evidence type="ECO:0000256" key="5">
    <source>
        <dbReference type="ARBA" id="ARBA00022692"/>
    </source>
</evidence>
<proteinExistence type="inferred from homology"/>
<feature type="transmembrane region" description="Helical" evidence="9">
    <location>
        <begin position="80"/>
        <end position="97"/>
    </location>
</feature>
<evidence type="ECO:0000256" key="6">
    <source>
        <dbReference type="ARBA" id="ARBA00022989"/>
    </source>
</evidence>
<evidence type="ECO:0000256" key="9">
    <source>
        <dbReference type="SAM" id="Phobius"/>
    </source>
</evidence>
<comment type="similarity">
    <text evidence="8">Belongs to the TsuA/YedE (TC 9.B.102) family.</text>
</comment>
<keyword evidence="11" id="KW-1185">Reference proteome</keyword>
<gene>
    <name evidence="10" type="ORF">EYC87_18210</name>
</gene>
<accession>A0ABT3SZT2</accession>
<dbReference type="Pfam" id="PF04143">
    <property type="entry name" value="Sulf_transp"/>
    <property type="match status" value="1"/>
</dbReference>
<feature type="transmembrane region" description="Helical" evidence="9">
    <location>
        <begin position="6"/>
        <end position="28"/>
    </location>
</feature>
<evidence type="ECO:0000256" key="4">
    <source>
        <dbReference type="ARBA" id="ARBA00022519"/>
    </source>
</evidence>
<organism evidence="10 11">
    <name type="scientific">Candidatus Seongchinamella marina</name>
    <dbReference type="NCBI Taxonomy" id="2518990"/>
    <lineage>
        <taxon>Bacteria</taxon>
        <taxon>Pseudomonadati</taxon>
        <taxon>Pseudomonadota</taxon>
        <taxon>Gammaproteobacteria</taxon>
        <taxon>Cellvibrionales</taxon>
        <taxon>Halieaceae</taxon>
        <taxon>Seongchinamella</taxon>
    </lineage>
</organism>
<dbReference type="PANTHER" id="PTHR30574">
    <property type="entry name" value="INNER MEMBRANE PROTEIN YEDE"/>
    <property type="match status" value="1"/>
</dbReference>
<dbReference type="EMBL" id="SHNP01000008">
    <property type="protein sequence ID" value="MCX2975519.1"/>
    <property type="molecule type" value="Genomic_DNA"/>
</dbReference>
<evidence type="ECO:0000256" key="7">
    <source>
        <dbReference type="ARBA" id="ARBA00023136"/>
    </source>
</evidence>
<dbReference type="PANTHER" id="PTHR30574:SF1">
    <property type="entry name" value="SULPHUR TRANSPORT DOMAIN-CONTAINING PROTEIN"/>
    <property type="match status" value="1"/>
</dbReference>
<name>A0ABT3SZT2_9GAMM</name>
<evidence type="ECO:0000313" key="11">
    <source>
        <dbReference type="Proteomes" id="UP001143307"/>
    </source>
</evidence>
<feature type="transmembrane region" description="Helical" evidence="9">
    <location>
        <begin position="117"/>
        <end position="135"/>
    </location>
</feature>
<keyword evidence="4" id="KW-0997">Cell inner membrane</keyword>
<keyword evidence="5 9" id="KW-0812">Transmembrane</keyword>
<dbReference type="Proteomes" id="UP001143307">
    <property type="component" value="Unassembled WGS sequence"/>
</dbReference>
<evidence type="ECO:0000256" key="1">
    <source>
        <dbReference type="ARBA" id="ARBA00004429"/>
    </source>
</evidence>
<dbReference type="InterPro" id="IPR007272">
    <property type="entry name" value="Sulf_transp_TsuA/YedE"/>
</dbReference>
<comment type="subcellular location">
    <subcellularLocation>
        <location evidence="1">Cell inner membrane</location>
        <topology evidence="1">Multi-pass membrane protein</topology>
    </subcellularLocation>
</comment>